<dbReference type="AlphaFoldDB" id="A0A9W9VWL2"/>
<dbReference type="InterPro" id="IPR037523">
    <property type="entry name" value="VOC_core"/>
</dbReference>
<proteinExistence type="predicted"/>
<dbReference type="OrthoDB" id="3360610at2759"/>
<organism evidence="3 4">
    <name type="scientific">Penicillium cataractarum</name>
    <dbReference type="NCBI Taxonomy" id="2100454"/>
    <lineage>
        <taxon>Eukaryota</taxon>
        <taxon>Fungi</taxon>
        <taxon>Dikarya</taxon>
        <taxon>Ascomycota</taxon>
        <taxon>Pezizomycotina</taxon>
        <taxon>Eurotiomycetes</taxon>
        <taxon>Eurotiomycetidae</taxon>
        <taxon>Eurotiales</taxon>
        <taxon>Aspergillaceae</taxon>
        <taxon>Penicillium</taxon>
    </lineage>
</organism>
<evidence type="ECO:0000313" key="4">
    <source>
        <dbReference type="Proteomes" id="UP001147782"/>
    </source>
</evidence>
<feature type="domain" description="VOC" evidence="2">
    <location>
        <begin position="163"/>
        <end position="296"/>
    </location>
</feature>
<dbReference type="PANTHER" id="PTHR43048">
    <property type="entry name" value="METHYLMALONYL-COA EPIMERASE"/>
    <property type="match status" value="1"/>
</dbReference>
<evidence type="ECO:0000259" key="2">
    <source>
        <dbReference type="PROSITE" id="PS51819"/>
    </source>
</evidence>
<evidence type="ECO:0000256" key="1">
    <source>
        <dbReference type="ARBA" id="ARBA00022723"/>
    </source>
</evidence>
<dbReference type="GeneID" id="81433877"/>
<dbReference type="GO" id="GO:0046872">
    <property type="term" value="F:metal ion binding"/>
    <property type="evidence" value="ECO:0007669"/>
    <property type="project" value="UniProtKB-KW"/>
</dbReference>
<dbReference type="FunFam" id="3.10.180.10:FF:000039">
    <property type="entry name" value="Trihydroxytoluene oxygenase (AFU_orthologue AFUA_8G02470)"/>
    <property type="match status" value="1"/>
</dbReference>
<protein>
    <submittedName>
        <fullName evidence="3">Oxidoreductase</fullName>
    </submittedName>
</protein>
<comment type="caution">
    <text evidence="3">The sequence shown here is derived from an EMBL/GenBank/DDBJ whole genome shotgun (WGS) entry which is preliminary data.</text>
</comment>
<keyword evidence="1" id="KW-0479">Metal-binding</keyword>
<feature type="domain" description="VOC" evidence="2">
    <location>
        <begin position="14"/>
        <end position="123"/>
    </location>
</feature>
<dbReference type="GO" id="GO:0046491">
    <property type="term" value="P:L-methylmalonyl-CoA metabolic process"/>
    <property type="evidence" value="ECO:0007669"/>
    <property type="project" value="TreeGrafter"/>
</dbReference>
<keyword evidence="4" id="KW-1185">Reference proteome</keyword>
<dbReference type="SUPFAM" id="SSF54593">
    <property type="entry name" value="Glyoxalase/Bleomycin resistance protein/Dihydroxybiphenyl dioxygenase"/>
    <property type="match status" value="1"/>
</dbReference>
<sequence length="329" mass="37304">MAVSSKDTRIKLVRITHVYYTHKDIEKAHEFLLDFGFQEVKRVGKDIYYRGSSAEPFVYSARQGEEDVFGGAAFVVESESDLVAAQKLPGATQIYELSDAPGGGRCVTFYDPVDNFPFHLVYGQSPHPDEKALPQLDLNFPTDKHRPGNKSQRFQKGPAPVHKLGHFGMCVTDFTKSYEFYTTHFNFKPSETDAALSTAIQLVHDSTGKDVTTFLHLDRGNELVDHHCFFFFEGPESHVHHSSFETHDFDTQLLGHDWLRSKGYESCWGVGRHIMGSQIFDYWFDTSGFIVEHYVDGDLVDDKHPVNRTLASPDNLHVWGPDLPPGFLQ</sequence>
<reference evidence="3" key="2">
    <citation type="journal article" date="2023" name="IMA Fungus">
        <title>Comparative genomic study of the Penicillium genus elucidates a diverse pangenome and 15 lateral gene transfer events.</title>
        <authorList>
            <person name="Petersen C."/>
            <person name="Sorensen T."/>
            <person name="Nielsen M.R."/>
            <person name="Sondergaard T.E."/>
            <person name="Sorensen J.L."/>
            <person name="Fitzpatrick D.A."/>
            <person name="Frisvad J.C."/>
            <person name="Nielsen K.L."/>
        </authorList>
    </citation>
    <scope>NUCLEOTIDE SEQUENCE</scope>
    <source>
        <strain evidence="3">IBT 29864</strain>
    </source>
</reference>
<dbReference type="InterPro" id="IPR051785">
    <property type="entry name" value="MMCE/EMCE_epimerase"/>
</dbReference>
<accession>A0A9W9VWL2</accession>
<dbReference type="Proteomes" id="UP001147782">
    <property type="component" value="Unassembled WGS sequence"/>
</dbReference>
<dbReference type="PANTHER" id="PTHR43048:SF3">
    <property type="entry name" value="METHYLMALONYL-COA EPIMERASE, MITOCHONDRIAL"/>
    <property type="match status" value="1"/>
</dbReference>
<dbReference type="Pfam" id="PF00903">
    <property type="entry name" value="Glyoxalase"/>
    <property type="match status" value="1"/>
</dbReference>
<dbReference type="GO" id="GO:0004493">
    <property type="term" value="F:methylmalonyl-CoA epimerase activity"/>
    <property type="evidence" value="ECO:0007669"/>
    <property type="project" value="TreeGrafter"/>
</dbReference>
<reference evidence="3" key="1">
    <citation type="submission" date="2022-11" db="EMBL/GenBank/DDBJ databases">
        <authorList>
            <person name="Petersen C."/>
        </authorList>
    </citation>
    <scope>NUCLEOTIDE SEQUENCE</scope>
    <source>
        <strain evidence="3">IBT 29864</strain>
    </source>
</reference>
<dbReference type="EMBL" id="JAPZBS010000001">
    <property type="protein sequence ID" value="KAJ5390701.1"/>
    <property type="molecule type" value="Genomic_DNA"/>
</dbReference>
<name>A0A9W9VWL2_9EURO</name>
<dbReference type="InterPro" id="IPR029068">
    <property type="entry name" value="Glyas_Bleomycin-R_OHBP_Dase"/>
</dbReference>
<evidence type="ECO:0000313" key="3">
    <source>
        <dbReference type="EMBL" id="KAJ5390701.1"/>
    </source>
</evidence>
<dbReference type="InterPro" id="IPR004360">
    <property type="entry name" value="Glyas_Fos-R_dOase_dom"/>
</dbReference>
<dbReference type="Gene3D" id="3.10.180.10">
    <property type="entry name" value="2,3-Dihydroxybiphenyl 1,2-Dioxygenase, domain 1"/>
    <property type="match status" value="2"/>
</dbReference>
<gene>
    <name evidence="3" type="ORF">N7496_001769</name>
</gene>
<dbReference type="FunFam" id="3.10.180.10:FF:000034">
    <property type="entry name" value="Glyoxalase/Bleomycin resistance protein/Dihydroxybiphenyl dioxygenase"/>
    <property type="match status" value="1"/>
</dbReference>
<dbReference type="RefSeq" id="XP_056561429.1">
    <property type="nucleotide sequence ID" value="XM_056694700.1"/>
</dbReference>
<dbReference type="PROSITE" id="PS51819">
    <property type="entry name" value="VOC"/>
    <property type="match status" value="2"/>
</dbReference>
<dbReference type="GO" id="GO:0005739">
    <property type="term" value="C:mitochondrion"/>
    <property type="evidence" value="ECO:0007669"/>
    <property type="project" value="TreeGrafter"/>
</dbReference>
<dbReference type="CDD" id="cd07267">
    <property type="entry name" value="THT_Oxygenase_N"/>
    <property type="match status" value="1"/>
</dbReference>